<evidence type="ECO:0000313" key="1">
    <source>
        <dbReference type="EMBL" id="KAF2432355.1"/>
    </source>
</evidence>
<comment type="caution">
    <text evidence="1">The sequence shown here is derived from an EMBL/GenBank/DDBJ whole genome shotgun (WGS) entry which is preliminary data.</text>
</comment>
<accession>A0A9P4NU94</accession>
<dbReference type="EMBL" id="MU007026">
    <property type="protein sequence ID" value="KAF2432355.1"/>
    <property type="molecule type" value="Genomic_DNA"/>
</dbReference>
<name>A0A9P4NU94_9PEZI</name>
<protein>
    <submittedName>
        <fullName evidence="1">Uncharacterized protein</fullName>
    </submittedName>
</protein>
<gene>
    <name evidence="1" type="ORF">EJ08DRAFT_130344</name>
</gene>
<organism evidence="1 2">
    <name type="scientific">Tothia fuscella</name>
    <dbReference type="NCBI Taxonomy" id="1048955"/>
    <lineage>
        <taxon>Eukaryota</taxon>
        <taxon>Fungi</taxon>
        <taxon>Dikarya</taxon>
        <taxon>Ascomycota</taxon>
        <taxon>Pezizomycotina</taxon>
        <taxon>Dothideomycetes</taxon>
        <taxon>Pleosporomycetidae</taxon>
        <taxon>Venturiales</taxon>
        <taxon>Cylindrosympodiaceae</taxon>
        <taxon>Tothia</taxon>
    </lineage>
</organism>
<dbReference type="Proteomes" id="UP000800235">
    <property type="component" value="Unassembled WGS sequence"/>
</dbReference>
<evidence type="ECO:0000313" key="2">
    <source>
        <dbReference type="Proteomes" id="UP000800235"/>
    </source>
</evidence>
<reference evidence="1" key="1">
    <citation type="journal article" date="2020" name="Stud. Mycol.">
        <title>101 Dothideomycetes genomes: a test case for predicting lifestyles and emergence of pathogens.</title>
        <authorList>
            <person name="Haridas S."/>
            <person name="Albert R."/>
            <person name="Binder M."/>
            <person name="Bloem J."/>
            <person name="Labutti K."/>
            <person name="Salamov A."/>
            <person name="Andreopoulos B."/>
            <person name="Baker S."/>
            <person name="Barry K."/>
            <person name="Bills G."/>
            <person name="Bluhm B."/>
            <person name="Cannon C."/>
            <person name="Castanera R."/>
            <person name="Culley D."/>
            <person name="Daum C."/>
            <person name="Ezra D."/>
            <person name="Gonzalez J."/>
            <person name="Henrissat B."/>
            <person name="Kuo A."/>
            <person name="Liang C."/>
            <person name="Lipzen A."/>
            <person name="Lutzoni F."/>
            <person name="Magnuson J."/>
            <person name="Mondo S."/>
            <person name="Nolan M."/>
            <person name="Ohm R."/>
            <person name="Pangilinan J."/>
            <person name="Park H.-J."/>
            <person name="Ramirez L."/>
            <person name="Alfaro M."/>
            <person name="Sun H."/>
            <person name="Tritt A."/>
            <person name="Yoshinaga Y."/>
            <person name="Zwiers L.-H."/>
            <person name="Turgeon B."/>
            <person name="Goodwin S."/>
            <person name="Spatafora J."/>
            <person name="Crous P."/>
            <person name="Grigoriev I."/>
        </authorList>
    </citation>
    <scope>NUCLEOTIDE SEQUENCE</scope>
    <source>
        <strain evidence="1">CBS 130266</strain>
    </source>
</reference>
<proteinExistence type="predicted"/>
<sequence length="170" mass="18871">MICAFCQSIFKGPFVKALCDEYELDRVIMLSAQGNHQLTLSDLESSSRDGCYICHALLVTPGRKRAAPLNCRLVFNFDWHLIPQNSPSSIGSGRGALRFSSAGSTPDADRTTLELIEADQTGQYILSTVSEQYWLIVAWKMIDPMQCPSRRYPTGPELVVNRTLAATLLL</sequence>
<dbReference type="AlphaFoldDB" id="A0A9P4NU94"/>
<keyword evidence="2" id="KW-1185">Reference proteome</keyword>